<comment type="similarity">
    <text evidence="2">Belongs to the EspG family.</text>
</comment>
<reference evidence="6" key="1">
    <citation type="submission" date="2016-06" db="EMBL/GenBank/DDBJ databases">
        <authorList>
            <person name="Sutton G."/>
            <person name="Brinkac L."/>
            <person name="Sanka R."/>
            <person name="Adams M."/>
            <person name="Lau E."/>
            <person name="Mehaffy C."/>
            <person name="Tameris M."/>
            <person name="Hatherill M."/>
            <person name="Hanekom W."/>
            <person name="Mahomed H."/>
            <person name="Mcshane H."/>
        </authorList>
    </citation>
    <scope>NUCLEOTIDE SEQUENCE [LARGE SCALE GENOMIC DNA]</scope>
    <source>
        <strain evidence="6">852002-10433_SCH5171157</strain>
    </source>
</reference>
<protein>
    <recommendedName>
        <fullName evidence="7">ESX secretion-associated protein EspG</fullName>
    </recommendedName>
</protein>
<sequence>MSTPSFLRRQAPAPAGPAPVRALTTTCEGVRILQGLCRIETLPSTLWLQPWVSEGGPPTDEVGLATLLKAGALVDESTVHPTIGAWLQTLASPDITLCVYIRRGNEHMSLVIARRDRRHAAASRCNDDVTLEEVSSVRSMRDLVDRITPLCGPTVEAARFVPATVPTEALLSRLGEVVRGDHTALRALGSLGLTTEQREVVMLAADSPLMEATFAVTVHDRRGEHVSVATASITDTSLGRVVTGPVRGEDGKWWTQIVPGTNDAAARALTSLVATVGGREWQSYSRLK</sequence>
<dbReference type="OrthoDB" id="4525561at2"/>
<keyword evidence="4" id="KW-0143">Chaperone</keyword>
<organism evidence="5 6">
    <name type="scientific">Mycolicibacterium peregrinum</name>
    <name type="common">Mycobacterium peregrinum</name>
    <dbReference type="NCBI Taxonomy" id="43304"/>
    <lineage>
        <taxon>Bacteria</taxon>
        <taxon>Bacillati</taxon>
        <taxon>Actinomycetota</taxon>
        <taxon>Actinomycetes</taxon>
        <taxon>Mycobacteriales</taxon>
        <taxon>Mycobacteriaceae</taxon>
        <taxon>Mycolicibacterium</taxon>
    </lineage>
</organism>
<evidence type="ECO:0000256" key="3">
    <source>
        <dbReference type="ARBA" id="ARBA00022490"/>
    </source>
</evidence>
<dbReference type="EMBL" id="LZSY01000065">
    <property type="protein sequence ID" value="OBB92907.1"/>
    <property type="molecule type" value="Genomic_DNA"/>
</dbReference>
<dbReference type="Proteomes" id="UP000094008">
    <property type="component" value="Unassembled WGS sequence"/>
</dbReference>
<dbReference type="AlphaFoldDB" id="A0A1A0W8L1"/>
<proteinExistence type="inferred from homology"/>
<evidence type="ECO:0000256" key="1">
    <source>
        <dbReference type="ARBA" id="ARBA00004496"/>
    </source>
</evidence>
<dbReference type="InterPro" id="IPR025734">
    <property type="entry name" value="EspG"/>
</dbReference>
<evidence type="ECO:0000313" key="6">
    <source>
        <dbReference type="Proteomes" id="UP000094008"/>
    </source>
</evidence>
<dbReference type="Pfam" id="PF14011">
    <property type="entry name" value="ESX-1_EspG"/>
    <property type="match status" value="1"/>
</dbReference>
<name>A0A1A0W8L1_MYCPR</name>
<evidence type="ECO:0000256" key="2">
    <source>
        <dbReference type="ARBA" id="ARBA00006411"/>
    </source>
</evidence>
<evidence type="ECO:0008006" key="7">
    <source>
        <dbReference type="Google" id="ProtNLM"/>
    </source>
</evidence>
<accession>A0A1A0W8L1</accession>
<keyword evidence="3" id="KW-0963">Cytoplasm</keyword>
<dbReference type="GO" id="GO:0005737">
    <property type="term" value="C:cytoplasm"/>
    <property type="evidence" value="ECO:0007669"/>
    <property type="project" value="UniProtKB-SubCell"/>
</dbReference>
<comment type="subcellular location">
    <subcellularLocation>
        <location evidence="1">Cytoplasm</location>
    </subcellularLocation>
</comment>
<evidence type="ECO:0000256" key="4">
    <source>
        <dbReference type="ARBA" id="ARBA00023186"/>
    </source>
</evidence>
<gene>
    <name evidence="5" type="ORF">A5779_21330</name>
</gene>
<evidence type="ECO:0000313" key="5">
    <source>
        <dbReference type="EMBL" id="OBB92907.1"/>
    </source>
</evidence>
<comment type="caution">
    <text evidence="5">The sequence shown here is derived from an EMBL/GenBank/DDBJ whole genome shotgun (WGS) entry which is preliminary data.</text>
</comment>